<comment type="subcellular location">
    <subcellularLocation>
        <location evidence="1">Membrane</location>
    </subcellularLocation>
</comment>
<evidence type="ECO:0000256" key="3">
    <source>
        <dbReference type="ARBA" id="ARBA00022989"/>
    </source>
</evidence>
<protein>
    <submittedName>
        <fullName evidence="8">GH131_N domain-containing protein</fullName>
    </submittedName>
</protein>
<dbReference type="GO" id="GO:0045087">
    <property type="term" value="P:innate immune response"/>
    <property type="evidence" value="ECO:0007669"/>
    <property type="project" value="TreeGrafter"/>
</dbReference>
<evidence type="ECO:0000256" key="1">
    <source>
        <dbReference type="ARBA" id="ARBA00004370"/>
    </source>
</evidence>
<feature type="signal peptide" evidence="6">
    <location>
        <begin position="1"/>
        <end position="15"/>
    </location>
</feature>
<keyword evidence="6" id="KW-0732">Signal</keyword>
<dbReference type="Gene3D" id="1.20.1070.10">
    <property type="entry name" value="Rhodopsin 7-helix transmembrane proteins"/>
    <property type="match status" value="1"/>
</dbReference>
<dbReference type="PANTHER" id="PTHR21733:SF4">
    <property type="entry name" value="DOWNSTREAM OF DAF-16 (REGULATED BY DAF-16)-RELATED"/>
    <property type="match status" value="1"/>
</dbReference>
<feature type="transmembrane region" description="Helical" evidence="5">
    <location>
        <begin position="491"/>
        <end position="515"/>
    </location>
</feature>
<reference evidence="8" key="1">
    <citation type="submission" date="2016-11" db="UniProtKB">
        <authorList>
            <consortium name="WormBaseParasite"/>
        </authorList>
    </citation>
    <scope>IDENTIFICATION</scope>
</reference>
<feature type="chain" id="PRO_5012317252" evidence="6">
    <location>
        <begin position="16"/>
        <end position="632"/>
    </location>
</feature>
<dbReference type="InterPro" id="IPR005071">
    <property type="entry name" value="Glycoprotein"/>
</dbReference>
<dbReference type="PANTHER" id="PTHR21733">
    <property type="entry name" value="CUB_2 DOMAIN-CONTAINING PROTEIN-RELATED-RELATED"/>
    <property type="match status" value="1"/>
</dbReference>
<dbReference type="GO" id="GO:0045121">
    <property type="term" value="C:membrane raft"/>
    <property type="evidence" value="ECO:0007669"/>
    <property type="project" value="TreeGrafter"/>
</dbReference>
<dbReference type="STRING" id="1561998.A0A1I7SZQ0"/>
<accession>A0A1I7SZQ0</accession>
<evidence type="ECO:0000313" key="8">
    <source>
        <dbReference type="WBParaSite" id="Csp11.Scaffold410.g1051.t2"/>
    </source>
</evidence>
<sequence>MNILLLISLFSAAFAQQLVPLNQFKGGSEQNRLPGTAPYGIYVSAYSDASSALLNIFVVSDGAQKSLSELKNRKVNGELTVYTITDKDAYLTTTLTNNDMQRLKGVIFISSSNQLNDKNFHVFDISSVFSVSPQSQGQRTYLFLNTHYGTNPYRSSIISQWKQDQNTVATIYPGVPTDAAEGYNRQIFSNPVQSDNKFSAFIANVEKFSLSVGAFYMKTQGSPGFRVEPGYWNINGMTTSALSTTGFYMKANGQPDNLVKVHVKRDGKNGKCGVNMLGSLPTGKKVTTGIYDGASKYEESSPGNPFYSPWSVPYIGENFQFSSDGGDTAEYYVQYFVSQGSQDNNPTLPPSPTLPPGPIPTVPGHVETTYLQCALCLSHIFCLLFELPNAGLLFTGIQLKRNECFPAISIYIFFICAQAVIILMMTLDIFIIVFLPAFYQTIATWKYLTGMLTIPVLYSSSIVAWGFATMNDEVVMFCNPPLGLYPTVSRFWTFSNVIINSITLVLFISLILVFYYKGKKQKSDTRKIMKRLKVSILFFISTWYVGLLAADLFNAIGLSGDLLMFMMSNLVFFVLVSYSQFFYIVIWRSPEYRNAFFAAWSWIPCCRSLKQRHSMTTKVSATAHSHQMSSAS</sequence>
<feature type="transmembrane region" description="Helical" evidence="5">
    <location>
        <begin position="447"/>
        <end position="467"/>
    </location>
</feature>
<evidence type="ECO:0000313" key="7">
    <source>
        <dbReference type="Proteomes" id="UP000095282"/>
    </source>
</evidence>
<evidence type="ECO:0000256" key="6">
    <source>
        <dbReference type="SAM" id="SignalP"/>
    </source>
</evidence>
<keyword evidence="3 5" id="KW-1133">Transmembrane helix</keyword>
<dbReference type="GO" id="GO:0004930">
    <property type="term" value="F:G protein-coupled receptor activity"/>
    <property type="evidence" value="ECO:0007669"/>
    <property type="project" value="InterPro"/>
</dbReference>
<dbReference type="Pfam" id="PF03409">
    <property type="entry name" value="Glycoprotein"/>
    <property type="match status" value="1"/>
</dbReference>
<dbReference type="SUPFAM" id="SSF81321">
    <property type="entry name" value="Family A G protein-coupled receptor-like"/>
    <property type="match status" value="1"/>
</dbReference>
<evidence type="ECO:0000256" key="4">
    <source>
        <dbReference type="ARBA" id="ARBA00023136"/>
    </source>
</evidence>
<feature type="transmembrane region" description="Helical" evidence="5">
    <location>
        <begin position="410"/>
        <end position="435"/>
    </location>
</feature>
<dbReference type="AlphaFoldDB" id="A0A1I7SZQ0"/>
<dbReference type="InterPro" id="IPR000276">
    <property type="entry name" value="GPCR_Rhodpsn"/>
</dbReference>
<organism evidence="7 8">
    <name type="scientific">Caenorhabditis tropicalis</name>
    <dbReference type="NCBI Taxonomy" id="1561998"/>
    <lineage>
        <taxon>Eukaryota</taxon>
        <taxon>Metazoa</taxon>
        <taxon>Ecdysozoa</taxon>
        <taxon>Nematoda</taxon>
        <taxon>Chromadorea</taxon>
        <taxon>Rhabditida</taxon>
        <taxon>Rhabditina</taxon>
        <taxon>Rhabditomorpha</taxon>
        <taxon>Rhabditoidea</taxon>
        <taxon>Rhabditidae</taxon>
        <taxon>Peloderinae</taxon>
        <taxon>Caenorhabditis</taxon>
    </lineage>
</organism>
<keyword evidence="4 5" id="KW-0472">Membrane</keyword>
<dbReference type="WBParaSite" id="Csp11.Scaffold410.g1051.t2">
    <property type="protein sequence ID" value="Csp11.Scaffold410.g1051.t2"/>
    <property type="gene ID" value="Csp11.Scaffold410.g1051"/>
</dbReference>
<proteinExistence type="predicted"/>
<name>A0A1I7SZQ0_9PELO</name>
<keyword evidence="7" id="KW-1185">Reference proteome</keyword>
<dbReference type="Proteomes" id="UP000095282">
    <property type="component" value="Unplaced"/>
</dbReference>
<dbReference type="SMART" id="SM01381">
    <property type="entry name" value="7TM_GPCR_Srsx"/>
    <property type="match status" value="1"/>
</dbReference>
<evidence type="ECO:0000256" key="5">
    <source>
        <dbReference type="SAM" id="Phobius"/>
    </source>
</evidence>
<evidence type="ECO:0000256" key="2">
    <source>
        <dbReference type="ARBA" id="ARBA00022692"/>
    </source>
</evidence>
<keyword evidence="2 5" id="KW-0812">Transmembrane</keyword>
<feature type="transmembrane region" description="Helical" evidence="5">
    <location>
        <begin position="562"/>
        <end position="586"/>
    </location>
</feature>
<feature type="transmembrane region" description="Helical" evidence="5">
    <location>
        <begin position="536"/>
        <end position="556"/>
    </location>
</feature>
<dbReference type="eggNOG" id="ENOG502THAG">
    <property type="taxonomic scope" value="Eukaryota"/>
</dbReference>